<evidence type="ECO:0000313" key="1">
    <source>
        <dbReference type="EMBL" id="KAI8532184.1"/>
    </source>
</evidence>
<evidence type="ECO:0000313" key="2">
    <source>
        <dbReference type="Proteomes" id="UP001062846"/>
    </source>
</evidence>
<reference evidence="1" key="1">
    <citation type="submission" date="2022-02" db="EMBL/GenBank/DDBJ databases">
        <title>Plant Genome Project.</title>
        <authorList>
            <person name="Zhang R.-G."/>
        </authorList>
    </citation>
    <scope>NUCLEOTIDE SEQUENCE</scope>
    <source>
        <strain evidence="1">AT1</strain>
    </source>
</reference>
<organism evidence="1 2">
    <name type="scientific">Rhododendron molle</name>
    <name type="common">Chinese azalea</name>
    <name type="synonym">Azalea mollis</name>
    <dbReference type="NCBI Taxonomy" id="49168"/>
    <lineage>
        <taxon>Eukaryota</taxon>
        <taxon>Viridiplantae</taxon>
        <taxon>Streptophyta</taxon>
        <taxon>Embryophyta</taxon>
        <taxon>Tracheophyta</taxon>
        <taxon>Spermatophyta</taxon>
        <taxon>Magnoliopsida</taxon>
        <taxon>eudicotyledons</taxon>
        <taxon>Gunneridae</taxon>
        <taxon>Pentapetalae</taxon>
        <taxon>asterids</taxon>
        <taxon>Ericales</taxon>
        <taxon>Ericaceae</taxon>
        <taxon>Ericoideae</taxon>
        <taxon>Rhodoreae</taxon>
        <taxon>Rhododendron</taxon>
    </lineage>
</organism>
<dbReference type="Proteomes" id="UP001062846">
    <property type="component" value="Chromosome 11"/>
</dbReference>
<comment type="caution">
    <text evidence="1">The sequence shown here is derived from an EMBL/GenBank/DDBJ whole genome shotgun (WGS) entry which is preliminary data.</text>
</comment>
<name>A0ACC0LU89_RHOML</name>
<gene>
    <name evidence="1" type="ORF">RHMOL_Rhmol11G0193600</name>
</gene>
<keyword evidence="2" id="KW-1185">Reference proteome</keyword>
<sequence length="105" mass="10509">MPVPDVRAAVVDRRAGGIVGGERSGGARGDDAFAAAGEKVGIADFSEGISVVDVDGGVGGSSGGYQESENEAAGGQTHAGRIAILERERIGELDGAVTDNRSVRV</sequence>
<accession>A0ACC0LU89</accession>
<protein>
    <submittedName>
        <fullName evidence="1">Uncharacterized protein</fullName>
    </submittedName>
</protein>
<dbReference type="EMBL" id="CM046398">
    <property type="protein sequence ID" value="KAI8532184.1"/>
    <property type="molecule type" value="Genomic_DNA"/>
</dbReference>
<proteinExistence type="predicted"/>